<dbReference type="GO" id="GO:0006891">
    <property type="term" value="P:intra-Golgi vesicle-mediated transport"/>
    <property type="evidence" value="ECO:0007669"/>
    <property type="project" value="InterPro"/>
</dbReference>
<keyword evidence="2" id="KW-1185">Reference proteome</keyword>
<dbReference type="AlphaFoldDB" id="H0ES69"/>
<dbReference type="HOGENOM" id="CLU_1704402_0_0_1"/>
<dbReference type="EMBL" id="AGUE01000141">
    <property type="protein sequence ID" value="EHK98606.1"/>
    <property type="molecule type" value="Genomic_DNA"/>
</dbReference>
<evidence type="ECO:0000313" key="1">
    <source>
        <dbReference type="EMBL" id="EHK98606.1"/>
    </source>
</evidence>
<evidence type="ECO:0000313" key="2">
    <source>
        <dbReference type="Proteomes" id="UP000005446"/>
    </source>
</evidence>
<accession>H0ES69</accession>
<dbReference type="InterPro" id="IPR024662">
    <property type="entry name" value="Trs65"/>
</dbReference>
<sequence>MDEMETVPEGRPRGSIDIVESAILDTIIPLAGELNMEEALSGSVEKLDEGSYSPLAAIPQRHALFFVLQTPVFDESTLRSYLGRLAINLEAQVVNAPTEGQEAPTPHEVIFKSSVQDSEEPLIIVQGSDEHDENAADHILVSIGGILCDRKLET</sequence>
<dbReference type="OrthoDB" id="5345392at2759"/>
<dbReference type="PANTHER" id="PTHR28159">
    <property type="entry name" value="TRAFFICKING PROTEIN PARTICLE COMPLEX II-SPECIFIC SUBUNIT 65"/>
    <property type="match status" value="1"/>
</dbReference>
<name>H0ES69_GLAL7</name>
<gene>
    <name evidence="1" type="ORF">M7I_5547</name>
</gene>
<reference evidence="1 2" key="1">
    <citation type="journal article" date="2012" name="Eukaryot. Cell">
        <title>Genome sequence of the fungus Glarea lozoyensis: the first genome sequence of a species from the Helotiaceae family.</title>
        <authorList>
            <person name="Youssar L."/>
            <person name="Gruening B.A."/>
            <person name="Erxleben A."/>
            <person name="Guenther S."/>
            <person name="Huettel W."/>
        </authorList>
    </citation>
    <scope>NUCLEOTIDE SEQUENCE [LARGE SCALE GENOMIC DNA]</scope>
    <source>
        <strain evidence="2">ATCC 74030 / MF5533</strain>
    </source>
</reference>
<proteinExistence type="predicted"/>
<dbReference type="Proteomes" id="UP000005446">
    <property type="component" value="Unassembled WGS sequence"/>
</dbReference>
<dbReference type="GO" id="GO:1990071">
    <property type="term" value="C:TRAPPII protein complex"/>
    <property type="evidence" value="ECO:0007669"/>
    <property type="project" value="InterPro"/>
</dbReference>
<dbReference type="GO" id="GO:0005802">
    <property type="term" value="C:trans-Golgi network"/>
    <property type="evidence" value="ECO:0007669"/>
    <property type="project" value="TreeGrafter"/>
</dbReference>
<organism evidence="1 2">
    <name type="scientific">Glarea lozoyensis (strain ATCC 74030 / MF5533)</name>
    <dbReference type="NCBI Taxonomy" id="1104152"/>
    <lineage>
        <taxon>Eukaryota</taxon>
        <taxon>Fungi</taxon>
        <taxon>Dikarya</taxon>
        <taxon>Ascomycota</taxon>
        <taxon>Pezizomycotina</taxon>
        <taxon>Leotiomycetes</taxon>
        <taxon>Helotiales</taxon>
        <taxon>Helotiaceae</taxon>
        <taxon>Glarea</taxon>
    </lineage>
</organism>
<dbReference type="InParanoid" id="H0ES69"/>
<protein>
    <submittedName>
        <fullName evidence="1">Uncharacterized protein</fullName>
    </submittedName>
</protein>
<comment type="caution">
    <text evidence="1">The sequence shown here is derived from an EMBL/GenBank/DDBJ whole genome shotgun (WGS) entry which is preliminary data.</text>
</comment>
<dbReference type="PANTHER" id="PTHR28159:SF1">
    <property type="entry name" value="TRAFFICKING PROTEIN PARTICLE COMPLEX II-SPECIFIC SUBUNIT 65"/>
    <property type="match status" value="1"/>
</dbReference>